<reference evidence="2" key="1">
    <citation type="submission" date="2021-01" db="EMBL/GenBank/DDBJ databases">
        <title>WGS of actinomycetes isolated from Thailand.</title>
        <authorList>
            <person name="Thawai C."/>
        </authorList>
    </citation>
    <scope>NUCLEOTIDE SEQUENCE</scope>
    <source>
        <strain evidence="2">RCU-197</strain>
    </source>
</reference>
<dbReference type="RefSeq" id="WP_201843068.1">
    <property type="nucleotide sequence ID" value="NZ_JAERRK010000023.1"/>
</dbReference>
<sequence length="198" mass="21572">MSLAITGWVCAAVLMPGTAVAAPRSATAETTTASEVSPFTEPAFATTCPWHHFGEGEIPPWWLMLHDPLCVEYSKRDVTFDNGGALRFLVAEPSRFALALVTCHYYQKDHWSVQTTTGATPLVTWDGQYWWDKTRQRAGARLSNFRIHGTSVGIGDAVAALRPAFPELADVLDEYGKDAGETGLTVPLPFDLRCSLAG</sequence>
<proteinExistence type="predicted"/>
<accession>A0A937JQB4</accession>
<dbReference type="EMBL" id="JAERRK010000023">
    <property type="protein sequence ID" value="MBL1086530.1"/>
    <property type="molecule type" value="Genomic_DNA"/>
</dbReference>
<dbReference type="AlphaFoldDB" id="A0A937JQB4"/>
<organism evidence="2 3">
    <name type="scientific">Streptomyces actinomycinicus</name>
    <dbReference type="NCBI Taxonomy" id="1695166"/>
    <lineage>
        <taxon>Bacteria</taxon>
        <taxon>Bacillati</taxon>
        <taxon>Actinomycetota</taxon>
        <taxon>Actinomycetes</taxon>
        <taxon>Kitasatosporales</taxon>
        <taxon>Streptomycetaceae</taxon>
        <taxon>Streptomyces</taxon>
    </lineage>
</organism>
<evidence type="ECO:0000256" key="1">
    <source>
        <dbReference type="SAM" id="SignalP"/>
    </source>
</evidence>
<evidence type="ECO:0000313" key="2">
    <source>
        <dbReference type="EMBL" id="MBL1086530.1"/>
    </source>
</evidence>
<protein>
    <recommendedName>
        <fullName evidence="4">Secreted protein</fullName>
    </recommendedName>
</protein>
<keyword evidence="1" id="KW-0732">Signal</keyword>
<feature type="signal peptide" evidence="1">
    <location>
        <begin position="1"/>
        <end position="21"/>
    </location>
</feature>
<keyword evidence="3" id="KW-1185">Reference proteome</keyword>
<evidence type="ECO:0000313" key="3">
    <source>
        <dbReference type="Proteomes" id="UP000661858"/>
    </source>
</evidence>
<name>A0A937JQB4_9ACTN</name>
<comment type="caution">
    <text evidence="2">The sequence shown here is derived from an EMBL/GenBank/DDBJ whole genome shotgun (WGS) entry which is preliminary data.</text>
</comment>
<gene>
    <name evidence="2" type="ORF">JK359_32010</name>
</gene>
<evidence type="ECO:0008006" key="4">
    <source>
        <dbReference type="Google" id="ProtNLM"/>
    </source>
</evidence>
<feature type="chain" id="PRO_5037014833" description="Secreted protein" evidence="1">
    <location>
        <begin position="22"/>
        <end position="198"/>
    </location>
</feature>
<dbReference type="Proteomes" id="UP000661858">
    <property type="component" value="Unassembled WGS sequence"/>
</dbReference>